<feature type="region of interest" description="Disordered" evidence="8">
    <location>
        <begin position="342"/>
        <end position="428"/>
    </location>
</feature>
<evidence type="ECO:0000313" key="11">
    <source>
        <dbReference type="Proteomes" id="UP001152795"/>
    </source>
</evidence>
<evidence type="ECO:0000256" key="3">
    <source>
        <dbReference type="ARBA" id="ARBA00022741"/>
    </source>
</evidence>
<comment type="caution">
    <text evidence="10">The sequence shown here is derived from an EMBL/GenBank/DDBJ whole genome shotgun (WGS) entry which is preliminary data.</text>
</comment>
<organism evidence="10 11">
    <name type="scientific">Paramuricea clavata</name>
    <name type="common">Red gorgonian</name>
    <name type="synonym">Violescent sea-whip</name>
    <dbReference type="NCBI Taxonomy" id="317549"/>
    <lineage>
        <taxon>Eukaryota</taxon>
        <taxon>Metazoa</taxon>
        <taxon>Cnidaria</taxon>
        <taxon>Anthozoa</taxon>
        <taxon>Octocorallia</taxon>
        <taxon>Malacalcyonacea</taxon>
        <taxon>Plexauridae</taxon>
        <taxon>Paramuricea</taxon>
    </lineage>
</organism>
<keyword evidence="6" id="KW-0472">Membrane</keyword>
<dbReference type="AlphaFoldDB" id="A0A6S7GY88"/>
<dbReference type="GO" id="GO:0046512">
    <property type="term" value="P:sphingosine biosynthetic process"/>
    <property type="evidence" value="ECO:0007669"/>
    <property type="project" value="TreeGrafter"/>
</dbReference>
<keyword evidence="4 10" id="KW-0418">Kinase</keyword>
<evidence type="ECO:0000313" key="10">
    <source>
        <dbReference type="EMBL" id="CAB3989410.1"/>
    </source>
</evidence>
<reference evidence="10" key="1">
    <citation type="submission" date="2020-04" db="EMBL/GenBank/DDBJ databases">
        <authorList>
            <person name="Alioto T."/>
            <person name="Alioto T."/>
            <person name="Gomez Garrido J."/>
        </authorList>
    </citation>
    <scope>NUCLEOTIDE SEQUENCE</scope>
    <source>
        <strain evidence="10">A484AB</strain>
    </source>
</reference>
<accession>A0A6S7GY88</accession>
<dbReference type="SMART" id="SM00046">
    <property type="entry name" value="DAGKc"/>
    <property type="match status" value="1"/>
</dbReference>
<protein>
    <recommendedName>
        <fullName evidence="7">sphingosine kinase</fullName>
        <ecNumber evidence="7">2.7.1.91</ecNumber>
    </recommendedName>
</protein>
<dbReference type="InterPro" id="IPR001206">
    <property type="entry name" value="Diacylglycerol_kinase_cat_dom"/>
</dbReference>
<dbReference type="Gene3D" id="3.40.50.10330">
    <property type="entry name" value="Probable inorganic polyphosphate/atp-NAD kinase, domain 1"/>
    <property type="match status" value="1"/>
</dbReference>
<dbReference type="GO" id="GO:0005524">
    <property type="term" value="F:ATP binding"/>
    <property type="evidence" value="ECO:0007669"/>
    <property type="project" value="UniProtKB-KW"/>
</dbReference>
<gene>
    <name evidence="10" type="ORF">PACLA_8A029286</name>
</gene>
<dbReference type="EC" id="2.7.1.91" evidence="7"/>
<dbReference type="PANTHER" id="PTHR12358:SF112">
    <property type="entry name" value="LD11247P-RELATED"/>
    <property type="match status" value="1"/>
</dbReference>
<dbReference type="GO" id="GO:0008481">
    <property type="term" value="F:sphingosine kinase activity"/>
    <property type="evidence" value="ECO:0007669"/>
    <property type="project" value="UniProtKB-EC"/>
</dbReference>
<dbReference type="InterPro" id="IPR017438">
    <property type="entry name" value="ATP-NAD_kinase_N"/>
</dbReference>
<dbReference type="InterPro" id="IPR050187">
    <property type="entry name" value="Lipid_Phosphate_FormReg"/>
</dbReference>
<feature type="compositionally biased region" description="Basic and acidic residues" evidence="8">
    <location>
        <begin position="361"/>
        <end position="384"/>
    </location>
</feature>
<dbReference type="InterPro" id="IPR016064">
    <property type="entry name" value="NAD/diacylglycerol_kinase_sf"/>
</dbReference>
<evidence type="ECO:0000256" key="7">
    <source>
        <dbReference type="ARBA" id="ARBA00044037"/>
    </source>
</evidence>
<dbReference type="GO" id="GO:0016020">
    <property type="term" value="C:membrane"/>
    <property type="evidence" value="ECO:0007669"/>
    <property type="project" value="TreeGrafter"/>
</dbReference>
<dbReference type="Pfam" id="PF00781">
    <property type="entry name" value="DAGK_cat"/>
    <property type="match status" value="1"/>
</dbReference>
<sequence>MNVQTNLYFKDDFSLGPGFKTNLTVSLTSDSITYESNSTKTSQKIKLEDIIGATARQLHTGNDIESAYIHIYSYPLKKRVLSTTAKRQRLEHVFAVSGKDSSVANLEIAEKWVRCIKWLLVKNSDINLATTREDNPPRQQFLIFINPFGGKGSAMNLFKKKVKPMLEEADVQYELIVTEHMGHAKEIVQNMKDFKKFDCIVCCSGDGIINEVINGLMSRPDWQEAIKTPFGHIPCGSGNGLCASSLYHSGEPFDMISSIFTVLRGEEWPLDIVKVQSPEVHYSFLCIVFGIVSDVDIESEKYRKVGDIRFSVMALKKIIEKRTFSGKLSYLPVENGDCVNGASSTCSSRGDETVELSDGTSKCKEHGSEEQRNLEDGKLEDNNLKDGNLGDGILNDGTLDKSKSEQPSSDEISNLKGEKLDNGGKLDHGNASNGILGSVNLASGIPNKFMPNFHEPIPESWNVIEDDFVGWVFVSTTHIGKSMFCAPEGSLGDGIIHCMCLNGDMSRSDLINTLGKMERGEHASVNGVYMLKARAFRIEPFSATSEIITIDGEVFNWSKLQAEVYGGLGRVRCCRPAESTNRNSDEQ</sequence>
<evidence type="ECO:0000256" key="5">
    <source>
        <dbReference type="ARBA" id="ARBA00022840"/>
    </source>
</evidence>
<dbReference type="EMBL" id="CACRXK020001482">
    <property type="protein sequence ID" value="CAB3989410.1"/>
    <property type="molecule type" value="Genomic_DNA"/>
</dbReference>
<dbReference type="Proteomes" id="UP001152795">
    <property type="component" value="Unassembled WGS sequence"/>
</dbReference>
<name>A0A6S7GY88_PARCT</name>
<evidence type="ECO:0000256" key="6">
    <source>
        <dbReference type="ARBA" id="ARBA00023136"/>
    </source>
</evidence>
<comment type="subcellular location">
    <subcellularLocation>
        <location evidence="1">Endomembrane system</location>
    </subcellularLocation>
</comment>
<feature type="compositionally biased region" description="Low complexity" evidence="8">
    <location>
        <begin position="385"/>
        <end position="397"/>
    </location>
</feature>
<dbReference type="OrthoDB" id="3853857at2759"/>
<dbReference type="InterPro" id="IPR045540">
    <property type="entry name" value="YegS/DAGK_C"/>
</dbReference>
<dbReference type="FunFam" id="3.40.50.10330:FF:000005">
    <property type="entry name" value="Sphingosine kinase 2"/>
    <property type="match status" value="1"/>
</dbReference>
<dbReference type="PROSITE" id="PS50146">
    <property type="entry name" value="DAGK"/>
    <property type="match status" value="1"/>
</dbReference>
<evidence type="ECO:0000256" key="4">
    <source>
        <dbReference type="ARBA" id="ARBA00022777"/>
    </source>
</evidence>
<dbReference type="GO" id="GO:0042981">
    <property type="term" value="P:regulation of apoptotic process"/>
    <property type="evidence" value="ECO:0007669"/>
    <property type="project" value="UniProtKB-ARBA"/>
</dbReference>
<proteinExistence type="predicted"/>
<dbReference type="GO" id="GO:0005737">
    <property type="term" value="C:cytoplasm"/>
    <property type="evidence" value="ECO:0007669"/>
    <property type="project" value="UniProtKB-ARBA"/>
</dbReference>
<dbReference type="Pfam" id="PF19279">
    <property type="entry name" value="YegS_C"/>
    <property type="match status" value="1"/>
</dbReference>
<feature type="compositionally biased region" description="Basic and acidic residues" evidence="8">
    <location>
        <begin position="416"/>
        <end position="428"/>
    </location>
</feature>
<keyword evidence="2" id="KW-0808">Transferase</keyword>
<dbReference type="SUPFAM" id="SSF111331">
    <property type="entry name" value="NAD kinase/diacylglycerol kinase-like"/>
    <property type="match status" value="1"/>
</dbReference>
<evidence type="ECO:0000259" key="9">
    <source>
        <dbReference type="PROSITE" id="PS50146"/>
    </source>
</evidence>
<dbReference type="GO" id="GO:0012505">
    <property type="term" value="C:endomembrane system"/>
    <property type="evidence" value="ECO:0007669"/>
    <property type="project" value="UniProtKB-SubCell"/>
</dbReference>
<evidence type="ECO:0000256" key="1">
    <source>
        <dbReference type="ARBA" id="ARBA00004308"/>
    </source>
</evidence>
<dbReference type="Gene3D" id="2.60.200.40">
    <property type="match status" value="1"/>
</dbReference>
<dbReference type="PANTHER" id="PTHR12358">
    <property type="entry name" value="SPHINGOSINE KINASE"/>
    <property type="match status" value="1"/>
</dbReference>
<keyword evidence="3" id="KW-0547">Nucleotide-binding</keyword>
<keyword evidence="5" id="KW-0067">ATP-binding</keyword>
<feature type="domain" description="DAGKc" evidence="9">
    <location>
        <begin position="136"/>
        <end position="279"/>
    </location>
</feature>
<keyword evidence="11" id="KW-1185">Reference proteome</keyword>
<evidence type="ECO:0000256" key="8">
    <source>
        <dbReference type="SAM" id="MobiDB-lite"/>
    </source>
</evidence>
<evidence type="ECO:0000256" key="2">
    <source>
        <dbReference type="ARBA" id="ARBA00022679"/>
    </source>
</evidence>